<evidence type="ECO:0000259" key="12">
    <source>
        <dbReference type="Pfam" id="PF08532"/>
    </source>
</evidence>
<evidence type="ECO:0000256" key="10">
    <source>
        <dbReference type="PIRSR" id="PIRSR001084-2"/>
    </source>
</evidence>
<keyword evidence="7 8" id="KW-0326">Glycosidase</keyword>
<dbReference type="SUPFAM" id="SSF51011">
    <property type="entry name" value="Glycosyl hydrolase domain"/>
    <property type="match status" value="1"/>
</dbReference>
<feature type="binding site" evidence="10">
    <location>
        <position position="176"/>
    </location>
    <ligand>
        <name>substrate</name>
    </ligand>
</feature>
<evidence type="ECO:0000256" key="8">
    <source>
        <dbReference type="PIRNR" id="PIRNR001084"/>
    </source>
</evidence>
<dbReference type="GO" id="GO:0006012">
    <property type="term" value="P:galactose metabolic process"/>
    <property type="evidence" value="ECO:0007669"/>
    <property type="project" value="InterPro"/>
</dbReference>
<dbReference type="InterPro" id="IPR003476">
    <property type="entry name" value="Glyco_hydro_42"/>
</dbReference>
<evidence type="ECO:0000256" key="1">
    <source>
        <dbReference type="ARBA" id="ARBA00001412"/>
    </source>
</evidence>
<keyword evidence="5 8" id="KW-0378">Hydrolase</keyword>
<evidence type="ECO:0000256" key="9">
    <source>
        <dbReference type="PIRSR" id="PIRSR001084-1"/>
    </source>
</evidence>
<gene>
    <name evidence="14" type="ORF">KL86DYS1_30675</name>
</gene>
<dbReference type="InterPro" id="IPR018087">
    <property type="entry name" value="Glyco_hydro_5_CS"/>
</dbReference>
<reference evidence="14" key="1">
    <citation type="submission" date="2016-04" db="EMBL/GenBank/DDBJ databases">
        <authorList>
            <person name="Evans L.H."/>
            <person name="Alamgir A."/>
            <person name="Owens N."/>
            <person name="Weber N.D."/>
            <person name="Virtaneva K."/>
            <person name="Barbian K."/>
            <person name="Babar A."/>
            <person name="Rosenke K."/>
        </authorList>
    </citation>
    <scope>NUCLEOTIDE SEQUENCE</scope>
    <source>
        <strain evidence="14">86-1</strain>
    </source>
</reference>
<feature type="domain" description="Beta-galactosidase trimerisation" evidence="12">
    <location>
        <begin position="441"/>
        <end position="644"/>
    </location>
</feature>
<dbReference type="Pfam" id="PF02449">
    <property type="entry name" value="Glyco_hydro_42"/>
    <property type="match status" value="1"/>
</dbReference>
<dbReference type="Pfam" id="PF08532">
    <property type="entry name" value="Glyco_hydro_42M"/>
    <property type="match status" value="1"/>
</dbReference>
<keyword evidence="4" id="KW-0479">Metal-binding</keyword>
<sequence length="700" mass="81093">MQSYKIKSILFLLILFVSLNGFSQTAERFFEKKDLMLFGTYYYPEQWPEEQWERDIKNMADIGFDFTHYAEFAWSSLEPEEGKYDFSWLDKSVALAQEYGLKVVMCTPTPTPPAWLTAKHPDILIVNDMGTTIQHGTRQHASWSSDIYWQYIEKIITQLAKRYGNNETVIGWQIDNEPSHYGIYDYSKNAQEKFRRWLENKYKSIDSLNSTWGNAFWSQSYNDFGQILIPNQRELPVKANPHAILDFQRFCADEVASFVNGQNDILRKYISKGQWITTNTMPNHHPVDPYRMDKLDFHTYTRYLVTGMDDGHGEQGFRMGSSHILGFNNDTYRNYPGKVYGVMELQPGQVNWGNYDPQTYPGAIRLWLYHVLAGGSKFVCNYRFRQPLKGSEQYHYGMIQTDGVTPSVGGEQYKQTIKEMDILKANYDKNARMPGDVAKKRTAILYGIDNDWEMQFQPQTIQWNTQQHILRYYKPLKSFGASVDIIDESSDFFDFPVLIAPAYELLDYSLIDRWKTYAEQGGHLILTCRTGQKNREAQLWEDKFARPVYDLIGAEFLYFDHLPPNKWATVKVDGQSYKWNNWGDIVTPKQDTELWGIYDDQFYNGKAAVLHRKTGKGSVTYIGVDSDDGKLEEAVLRKVYSEAGIDIMNLPEGVSIEWRDGFYIGLNYSSERQTIPVKSDAKVLIGSSELPPAGVIVWKQ</sequence>
<accession>A0A212JWG6</accession>
<evidence type="ECO:0000256" key="2">
    <source>
        <dbReference type="ARBA" id="ARBA00005940"/>
    </source>
</evidence>
<dbReference type="Gene3D" id="3.20.20.80">
    <property type="entry name" value="Glycosidases"/>
    <property type="match status" value="1"/>
</dbReference>
<dbReference type="CDD" id="cd03143">
    <property type="entry name" value="A4_beta-galactosidase_middle_domain"/>
    <property type="match status" value="1"/>
</dbReference>
<dbReference type="GO" id="GO:0009341">
    <property type="term" value="C:beta-galactosidase complex"/>
    <property type="evidence" value="ECO:0007669"/>
    <property type="project" value="InterPro"/>
</dbReference>
<feature type="binding site" evidence="10">
    <location>
        <position position="138"/>
    </location>
    <ligand>
        <name>substrate</name>
    </ligand>
</feature>
<feature type="domain" description="Beta-galactosidase C-terminal" evidence="13">
    <location>
        <begin position="653"/>
        <end position="699"/>
    </location>
</feature>
<dbReference type="InterPro" id="IPR013780">
    <property type="entry name" value="Glyco_hydro_b"/>
</dbReference>
<dbReference type="SUPFAM" id="SSF51445">
    <property type="entry name" value="(Trans)glycosidases"/>
    <property type="match status" value="1"/>
</dbReference>
<dbReference type="InterPro" id="IPR013529">
    <property type="entry name" value="Glyco_hydro_42_N"/>
</dbReference>
<dbReference type="AlphaFoldDB" id="A0A212JWG6"/>
<proteinExistence type="inferred from homology"/>
<dbReference type="Gene3D" id="3.40.50.880">
    <property type="match status" value="1"/>
</dbReference>
<dbReference type="SUPFAM" id="SSF52317">
    <property type="entry name" value="Class I glutamine amidotransferase-like"/>
    <property type="match status" value="1"/>
</dbReference>
<dbReference type="PROSITE" id="PS00659">
    <property type="entry name" value="GLYCOSYL_HYDROL_F5"/>
    <property type="match status" value="1"/>
</dbReference>
<organism evidence="14">
    <name type="scientific">uncultured Dysgonomonas sp</name>
    <dbReference type="NCBI Taxonomy" id="206096"/>
    <lineage>
        <taxon>Bacteria</taxon>
        <taxon>Pseudomonadati</taxon>
        <taxon>Bacteroidota</taxon>
        <taxon>Bacteroidia</taxon>
        <taxon>Bacteroidales</taxon>
        <taxon>Dysgonomonadaceae</taxon>
        <taxon>Dysgonomonas</taxon>
        <taxon>environmental samples</taxon>
    </lineage>
</organism>
<dbReference type="InterPro" id="IPR029062">
    <property type="entry name" value="Class_I_gatase-like"/>
</dbReference>
<evidence type="ECO:0000256" key="6">
    <source>
        <dbReference type="ARBA" id="ARBA00022833"/>
    </source>
</evidence>
<dbReference type="Pfam" id="PF08533">
    <property type="entry name" value="Glyco_hydro_42C"/>
    <property type="match status" value="1"/>
</dbReference>
<dbReference type="PIRSF" id="PIRSF001084">
    <property type="entry name" value="B-galactosidase"/>
    <property type="match status" value="1"/>
</dbReference>
<dbReference type="PANTHER" id="PTHR36447:SF2">
    <property type="entry name" value="BETA-GALACTOSIDASE YESZ"/>
    <property type="match status" value="1"/>
</dbReference>
<evidence type="ECO:0000256" key="7">
    <source>
        <dbReference type="ARBA" id="ARBA00023295"/>
    </source>
</evidence>
<dbReference type="Gene3D" id="2.60.40.1180">
    <property type="entry name" value="Golgi alpha-mannosidase II"/>
    <property type="match status" value="1"/>
</dbReference>
<feature type="active site" description="Proton donor" evidence="9">
    <location>
        <position position="177"/>
    </location>
</feature>
<comment type="similarity">
    <text evidence="2 8">Belongs to the glycosyl hydrolase 42 family.</text>
</comment>
<feature type="domain" description="Glycoside hydrolase family 42 N-terminal" evidence="11">
    <location>
        <begin position="42"/>
        <end position="421"/>
    </location>
</feature>
<dbReference type="PANTHER" id="PTHR36447">
    <property type="entry name" value="BETA-GALACTOSIDASE GANA"/>
    <property type="match status" value="1"/>
</dbReference>
<evidence type="ECO:0000256" key="5">
    <source>
        <dbReference type="ARBA" id="ARBA00022801"/>
    </source>
</evidence>
<dbReference type="InterPro" id="IPR017853">
    <property type="entry name" value="GH"/>
</dbReference>
<keyword evidence="6" id="KW-0862">Zinc</keyword>
<dbReference type="EMBL" id="FLUM01000003">
    <property type="protein sequence ID" value="SBW03810.1"/>
    <property type="molecule type" value="Genomic_DNA"/>
</dbReference>
<dbReference type="GO" id="GO:0046872">
    <property type="term" value="F:metal ion binding"/>
    <property type="evidence" value="ECO:0007669"/>
    <property type="project" value="UniProtKB-KW"/>
</dbReference>
<name>A0A212JWG6_9BACT</name>
<feature type="active site" description="Nucleophile" evidence="9">
    <location>
        <position position="344"/>
    </location>
</feature>
<protein>
    <recommendedName>
        <fullName evidence="3 8">Beta-galactosidase</fullName>
        <shortName evidence="8">Beta-gal</shortName>
        <ecNumber evidence="3 8">3.2.1.23</ecNumber>
    </recommendedName>
</protein>
<comment type="catalytic activity">
    <reaction evidence="1 8">
        <text>Hydrolysis of terminal non-reducing beta-D-galactose residues in beta-D-galactosides.</text>
        <dbReference type="EC" id="3.2.1.23"/>
    </reaction>
</comment>
<evidence type="ECO:0000259" key="11">
    <source>
        <dbReference type="Pfam" id="PF02449"/>
    </source>
</evidence>
<evidence type="ECO:0000259" key="13">
    <source>
        <dbReference type="Pfam" id="PF08533"/>
    </source>
</evidence>
<evidence type="ECO:0000256" key="3">
    <source>
        <dbReference type="ARBA" id="ARBA00012756"/>
    </source>
</evidence>
<dbReference type="InterPro" id="IPR013739">
    <property type="entry name" value="Beta_galactosidase_C"/>
</dbReference>
<feature type="binding site" evidence="10">
    <location>
        <position position="352"/>
    </location>
    <ligand>
        <name>substrate</name>
    </ligand>
</feature>
<evidence type="ECO:0000256" key="4">
    <source>
        <dbReference type="ARBA" id="ARBA00022723"/>
    </source>
</evidence>
<dbReference type="InterPro" id="IPR013738">
    <property type="entry name" value="Beta_galactosidase_Trimer"/>
</dbReference>
<dbReference type="GO" id="GO:0004565">
    <property type="term" value="F:beta-galactosidase activity"/>
    <property type="evidence" value="ECO:0007669"/>
    <property type="project" value="UniProtKB-EC"/>
</dbReference>
<evidence type="ECO:0000313" key="14">
    <source>
        <dbReference type="EMBL" id="SBW03810.1"/>
    </source>
</evidence>
<dbReference type="EC" id="3.2.1.23" evidence="3 8"/>